<proteinExistence type="predicted"/>
<comment type="caution">
    <text evidence="2">The sequence shown here is derived from an EMBL/GenBank/DDBJ whole genome shotgun (WGS) entry which is preliminary data.</text>
</comment>
<name>A0A4Z1G895_9HELO</name>
<accession>A0A4Z1G895</accession>
<reference evidence="2 3" key="1">
    <citation type="submission" date="2017-12" db="EMBL/GenBank/DDBJ databases">
        <title>Comparative genomics of Botrytis spp.</title>
        <authorList>
            <person name="Valero-Jimenez C.A."/>
            <person name="Tapia P."/>
            <person name="Veloso J."/>
            <person name="Silva-Moreno E."/>
            <person name="Staats M."/>
            <person name="Valdes J.H."/>
            <person name="Van Kan J.A.L."/>
        </authorList>
    </citation>
    <scope>NUCLEOTIDE SEQUENCE [LARGE SCALE GENOMIC DNA]</scope>
    <source>
        <strain evidence="2 3">Bp0003</strain>
    </source>
</reference>
<feature type="compositionally biased region" description="Basic residues" evidence="1">
    <location>
        <begin position="23"/>
        <end position="43"/>
    </location>
</feature>
<feature type="region of interest" description="Disordered" evidence="1">
    <location>
        <begin position="1"/>
        <end position="47"/>
    </location>
</feature>
<dbReference type="EMBL" id="PQXI01000005">
    <property type="protein sequence ID" value="TGO30453.1"/>
    <property type="molecule type" value="Genomic_DNA"/>
</dbReference>
<evidence type="ECO:0000313" key="2">
    <source>
        <dbReference type="EMBL" id="TGO30453.1"/>
    </source>
</evidence>
<sequence length="92" mass="10709">MPTILNPSIPSKDYRSRASKVSLRARSRARSRAWSRARSRAKEKRVNLKRASYSHIHNQEQEQEQEPPLNNLLVQKIEVTTYKPQAVTRQPS</sequence>
<organism evidence="2 3">
    <name type="scientific">Botrytis paeoniae</name>
    <dbReference type="NCBI Taxonomy" id="278948"/>
    <lineage>
        <taxon>Eukaryota</taxon>
        <taxon>Fungi</taxon>
        <taxon>Dikarya</taxon>
        <taxon>Ascomycota</taxon>
        <taxon>Pezizomycotina</taxon>
        <taxon>Leotiomycetes</taxon>
        <taxon>Helotiales</taxon>
        <taxon>Sclerotiniaceae</taxon>
        <taxon>Botrytis</taxon>
    </lineage>
</organism>
<evidence type="ECO:0000313" key="3">
    <source>
        <dbReference type="Proteomes" id="UP000297910"/>
    </source>
</evidence>
<gene>
    <name evidence="2" type="ORF">BPAE_0005g00490</name>
</gene>
<dbReference type="AlphaFoldDB" id="A0A4Z1G895"/>
<evidence type="ECO:0000256" key="1">
    <source>
        <dbReference type="SAM" id="MobiDB-lite"/>
    </source>
</evidence>
<dbReference type="Proteomes" id="UP000297910">
    <property type="component" value="Unassembled WGS sequence"/>
</dbReference>
<keyword evidence="3" id="KW-1185">Reference proteome</keyword>
<protein>
    <submittedName>
        <fullName evidence="2">Uncharacterized protein</fullName>
    </submittedName>
</protein>